<feature type="compositionally biased region" description="Polar residues" evidence="6">
    <location>
        <begin position="9"/>
        <end position="27"/>
    </location>
</feature>
<evidence type="ECO:0000313" key="9">
    <source>
        <dbReference type="Proteomes" id="UP000199126"/>
    </source>
</evidence>
<evidence type="ECO:0000256" key="4">
    <source>
        <dbReference type="ARBA" id="ARBA00023136"/>
    </source>
</evidence>
<feature type="transmembrane region" description="Helical" evidence="5">
    <location>
        <begin position="122"/>
        <end position="143"/>
    </location>
</feature>
<dbReference type="Proteomes" id="UP000199126">
    <property type="component" value="Unassembled WGS sequence"/>
</dbReference>
<feature type="domain" description="ABC transmembrane type-1" evidence="7">
    <location>
        <begin position="120"/>
        <end position="310"/>
    </location>
</feature>
<dbReference type="RefSeq" id="WP_089826227.1">
    <property type="nucleotide sequence ID" value="NZ_FODV01000011.1"/>
</dbReference>
<gene>
    <name evidence="8" type="ORF">SAMN04487948_11156</name>
</gene>
<feature type="transmembrane region" description="Helical" evidence="5">
    <location>
        <begin position="254"/>
        <end position="277"/>
    </location>
</feature>
<feature type="region of interest" description="Disordered" evidence="6">
    <location>
        <begin position="1"/>
        <end position="30"/>
    </location>
</feature>
<dbReference type="InterPro" id="IPR000515">
    <property type="entry name" value="MetI-like"/>
</dbReference>
<dbReference type="AlphaFoldDB" id="A0A1H8UIA8"/>
<comment type="similarity">
    <text evidence="5">Belongs to the binding-protein-dependent transport system permease family.</text>
</comment>
<dbReference type="EMBL" id="FODV01000011">
    <property type="protein sequence ID" value="SEP02915.1"/>
    <property type="molecule type" value="Genomic_DNA"/>
</dbReference>
<proteinExistence type="inferred from homology"/>
<evidence type="ECO:0000256" key="6">
    <source>
        <dbReference type="SAM" id="MobiDB-lite"/>
    </source>
</evidence>
<dbReference type="OrthoDB" id="312811at2157"/>
<evidence type="ECO:0000256" key="1">
    <source>
        <dbReference type="ARBA" id="ARBA00004141"/>
    </source>
</evidence>
<name>A0A1H8UIA8_9EURY</name>
<evidence type="ECO:0000256" key="2">
    <source>
        <dbReference type="ARBA" id="ARBA00022692"/>
    </source>
</evidence>
<dbReference type="Pfam" id="PF00528">
    <property type="entry name" value="BPD_transp_1"/>
    <property type="match status" value="1"/>
</dbReference>
<keyword evidence="9" id="KW-1185">Reference proteome</keyword>
<keyword evidence="4 5" id="KW-0472">Membrane</keyword>
<keyword evidence="5" id="KW-0813">Transport</keyword>
<dbReference type="Gene3D" id="1.10.3720.10">
    <property type="entry name" value="MetI-like"/>
    <property type="match status" value="1"/>
</dbReference>
<organism evidence="8 9">
    <name type="scientific">Halogranum amylolyticum</name>
    <dbReference type="NCBI Taxonomy" id="660520"/>
    <lineage>
        <taxon>Archaea</taxon>
        <taxon>Methanobacteriati</taxon>
        <taxon>Methanobacteriota</taxon>
        <taxon>Stenosarchaea group</taxon>
        <taxon>Halobacteria</taxon>
        <taxon>Halobacteriales</taxon>
        <taxon>Haloferacaceae</taxon>
    </lineage>
</organism>
<dbReference type="PANTHER" id="PTHR42729">
    <property type="entry name" value="OLIGO/DIPEPTIDE TRANSPORT, PERMEASE PROTEIN (DPPC-2)"/>
    <property type="match status" value="1"/>
</dbReference>
<accession>A0A1H8UIA8</accession>
<comment type="subcellular location">
    <subcellularLocation>
        <location evidence="5">Cell membrane</location>
        <topology evidence="5">Multi-pass membrane protein</topology>
    </subcellularLocation>
    <subcellularLocation>
        <location evidence="1">Membrane</location>
        <topology evidence="1">Multi-pass membrane protein</topology>
    </subcellularLocation>
</comment>
<protein>
    <submittedName>
        <fullName evidence="8">Peptide/nickel transport system permease protein</fullName>
    </submittedName>
</protein>
<evidence type="ECO:0000256" key="3">
    <source>
        <dbReference type="ARBA" id="ARBA00022989"/>
    </source>
</evidence>
<evidence type="ECO:0000313" key="8">
    <source>
        <dbReference type="EMBL" id="SEP02915.1"/>
    </source>
</evidence>
<dbReference type="PANTHER" id="PTHR42729:SF1">
    <property type="entry name" value="OLIGO_DIPEPTIDE TRANSPORT, PERMEASE PROTEIN (DPPC-2)"/>
    <property type="match status" value="1"/>
</dbReference>
<feature type="transmembrane region" description="Helical" evidence="5">
    <location>
        <begin position="58"/>
        <end position="77"/>
    </location>
</feature>
<dbReference type="SUPFAM" id="SSF161098">
    <property type="entry name" value="MetI-like"/>
    <property type="match status" value="1"/>
</dbReference>
<dbReference type="GO" id="GO:0055085">
    <property type="term" value="P:transmembrane transport"/>
    <property type="evidence" value="ECO:0007669"/>
    <property type="project" value="InterPro"/>
</dbReference>
<keyword evidence="3 5" id="KW-1133">Transmembrane helix</keyword>
<dbReference type="GO" id="GO:0005886">
    <property type="term" value="C:plasma membrane"/>
    <property type="evidence" value="ECO:0007669"/>
    <property type="project" value="UniProtKB-SubCell"/>
</dbReference>
<feature type="transmembrane region" description="Helical" evidence="5">
    <location>
        <begin position="289"/>
        <end position="309"/>
    </location>
</feature>
<reference evidence="9" key="1">
    <citation type="submission" date="2016-10" db="EMBL/GenBank/DDBJ databases">
        <authorList>
            <person name="Varghese N."/>
            <person name="Submissions S."/>
        </authorList>
    </citation>
    <scope>NUCLEOTIDE SEQUENCE [LARGE SCALE GENOMIC DNA]</scope>
    <source>
        <strain evidence="9">CGMCC 1.10121</strain>
    </source>
</reference>
<dbReference type="CDD" id="cd06261">
    <property type="entry name" value="TM_PBP2"/>
    <property type="match status" value="1"/>
</dbReference>
<dbReference type="InterPro" id="IPR035906">
    <property type="entry name" value="MetI-like_sf"/>
</dbReference>
<feature type="transmembrane region" description="Helical" evidence="5">
    <location>
        <begin position="155"/>
        <end position="175"/>
    </location>
</feature>
<dbReference type="PROSITE" id="PS50928">
    <property type="entry name" value="ABC_TM1"/>
    <property type="match status" value="1"/>
</dbReference>
<evidence type="ECO:0000259" key="7">
    <source>
        <dbReference type="PROSITE" id="PS50928"/>
    </source>
</evidence>
<sequence>MSRDDHTSRQSLSETSLFDPPTQGNRKSATRQERVYQWFDRFVYAPAKVGFTDWRMPLGLAIVSVFIVIGTVGFRFVPEPSLNEAAPYTAPFVNMDVPLGTDRMGQGIAKQLVHATPAMLQMALAGAIFATGVAVIIGIVAGYKGGKVDSGLMTMTDIVMTIPALPLVILLAAVYQPKNPFLVGIILAIDNWPGLARSLRSQVLTIREDSYVEAARAMGVSSSTIMERDIAPQLMPYILINAASSARAVIFESVALYFLGFLPFSTFNWGVMMNLAYQAGALSNMGRAGHWLLAPMFVLTLFSFGLIILSQGLDRVFNPQLRARHARTLSDDDEADIQNK</sequence>
<evidence type="ECO:0000256" key="5">
    <source>
        <dbReference type="RuleBase" id="RU363032"/>
    </source>
</evidence>
<keyword evidence="2 5" id="KW-0812">Transmembrane</keyword>